<reference evidence="1 2" key="1">
    <citation type="submission" date="2020-08" db="EMBL/GenBank/DDBJ databases">
        <title>Genomic Encyclopedia of Type Strains, Phase III (KMG-III): the genomes of soil and plant-associated and newly described type strains.</title>
        <authorList>
            <person name="Whitman W."/>
        </authorList>
    </citation>
    <scope>NUCLEOTIDE SEQUENCE [LARGE SCALE GENOMIC DNA]</scope>
    <source>
        <strain evidence="1 2">CECT 8571</strain>
    </source>
</reference>
<dbReference type="PROSITE" id="PS51257">
    <property type="entry name" value="PROKAR_LIPOPROTEIN"/>
    <property type="match status" value="1"/>
</dbReference>
<comment type="caution">
    <text evidence="1">The sequence shown here is derived from an EMBL/GenBank/DDBJ whole genome shotgun (WGS) entry which is preliminary data.</text>
</comment>
<sequence length="190" mass="21381">MKLVSYSIFILLLILTTACTEVRYLPIMHEFNSDKDVGYLVISISYSGTASHYSVRFNKVNQSSTQTIEISPGRNWDIDYPGTRGRIVAVALEPGEYEITSWSVYNGGFGLHANNNAQIPFQIVPKSMTYYGNFHFLRTAGFGATITDIDVQYSDRSARDIPLIAGKYIYLKSEELKVGKIVEKDLTNTR</sequence>
<evidence type="ECO:0000313" key="1">
    <source>
        <dbReference type="EMBL" id="MBB3169841.1"/>
    </source>
</evidence>
<evidence type="ECO:0000313" key="2">
    <source>
        <dbReference type="Proteomes" id="UP000559987"/>
    </source>
</evidence>
<accession>A0A839UT00</accession>
<dbReference type="EMBL" id="JACHXZ010000004">
    <property type="protein sequence ID" value="MBB3169841.1"/>
    <property type="molecule type" value="Genomic_DNA"/>
</dbReference>
<gene>
    <name evidence="1" type="ORF">FHS30_003054</name>
</gene>
<dbReference type="AlphaFoldDB" id="A0A839UT00"/>
<dbReference type="RefSeq" id="WP_183911326.1">
    <property type="nucleotide sequence ID" value="NZ_JACHXZ010000004.1"/>
</dbReference>
<proteinExistence type="predicted"/>
<organism evidence="1 2">
    <name type="scientific">Simiduia aestuariiviva</name>
    <dbReference type="NCBI Taxonomy" id="1510459"/>
    <lineage>
        <taxon>Bacteria</taxon>
        <taxon>Pseudomonadati</taxon>
        <taxon>Pseudomonadota</taxon>
        <taxon>Gammaproteobacteria</taxon>
        <taxon>Cellvibrionales</taxon>
        <taxon>Cellvibrionaceae</taxon>
        <taxon>Simiduia</taxon>
    </lineage>
</organism>
<dbReference type="Proteomes" id="UP000559987">
    <property type="component" value="Unassembled WGS sequence"/>
</dbReference>
<protein>
    <submittedName>
        <fullName evidence="1">Uncharacterized protein</fullName>
    </submittedName>
</protein>
<name>A0A839UT00_9GAMM</name>
<keyword evidence="2" id="KW-1185">Reference proteome</keyword>